<evidence type="ECO:0000256" key="6">
    <source>
        <dbReference type="ARBA" id="ARBA00022898"/>
    </source>
</evidence>
<keyword evidence="7" id="KW-0408">Iron</keyword>
<dbReference type="GO" id="GO:0046872">
    <property type="term" value="F:metal ion binding"/>
    <property type="evidence" value="ECO:0007669"/>
    <property type="project" value="UniProtKB-KW"/>
</dbReference>
<evidence type="ECO:0000256" key="10">
    <source>
        <dbReference type="RuleBase" id="RU004504"/>
    </source>
</evidence>
<comment type="catalytic activity">
    <reaction evidence="9">
        <text>(sulfur carrier)-H + L-cysteine = (sulfur carrier)-SH + L-alanine</text>
        <dbReference type="Rhea" id="RHEA:43892"/>
        <dbReference type="Rhea" id="RHEA-COMP:14737"/>
        <dbReference type="Rhea" id="RHEA-COMP:14739"/>
        <dbReference type="ChEBI" id="CHEBI:29917"/>
        <dbReference type="ChEBI" id="CHEBI:35235"/>
        <dbReference type="ChEBI" id="CHEBI:57972"/>
        <dbReference type="ChEBI" id="CHEBI:64428"/>
        <dbReference type="EC" id="2.8.1.7"/>
    </reaction>
</comment>
<dbReference type="PROSITE" id="PS00595">
    <property type="entry name" value="AA_TRANSFER_CLASS_5"/>
    <property type="match status" value="1"/>
</dbReference>
<evidence type="ECO:0000256" key="2">
    <source>
        <dbReference type="ARBA" id="ARBA00006490"/>
    </source>
</evidence>
<evidence type="ECO:0000256" key="5">
    <source>
        <dbReference type="ARBA" id="ARBA00022723"/>
    </source>
</evidence>
<dbReference type="PANTHER" id="PTHR11601">
    <property type="entry name" value="CYSTEINE DESULFURYLASE FAMILY MEMBER"/>
    <property type="match status" value="1"/>
</dbReference>
<evidence type="ECO:0000256" key="9">
    <source>
        <dbReference type="ARBA" id="ARBA00050776"/>
    </source>
</evidence>
<proteinExistence type="inferred from homology"/>
<reference evidence="13" key="1">
    <citation type="submission" date="2017-09" db="EMBL/GenBank/DDBJ databases">
        <title>Depth-based differentiation of microbial function through sediment-hosted aquifers and enrichment of novel symbionts in the deep terrestrial subsurface.</title>
        <authorList>
            <person name="Probst A.J."/>
            <person name="Ladd B."/>
            <person name="Jarett J.K."/>
            <person name="Geller-Mcgrath D.E."/>
            <person name="Sieber C.M.K."/>
            <person name="Emerson J.B."/>
            <person name="Anantharaman K."/>
            <person name="Thomas B.C."/>
            <person name="Malmstrom R."/>
            <person name="Stieglmeier M."/>
            <person name="Klingl A."/>
            <person name="Woyke T."/>
            <person name="Ryan C.M."/>
            <person name="Banfield J.F."/>
        </authorList>
    </citation>
    <scope>NUCLEOTIDE SEQUENCE [LARGE SCALE GENOMIC DNA]</scope>
</reference>
<dbReference type="Proteomes" id="UP000231407">
    <property type="component" value="Unassembled WGS sequence"/>
</dbReference>
<keyword evidence="8" id="KW-0411">Iron-sulfur</keyword>
<dbReference type="InterPro" id="IPR000192">
    <property type="entry name" value="Aminotrans_V_dom"/>
</dbReference>
<protein>
    <recommendedName>
        <fullName evidence="3">cysteine desulfurase</fullName>
        <ecNumber evidence="3">2.8.1.7</ecNumber>
    </recommendedName>
</protein>
<dbReference type="InterPro" id="IPR015422">
    <property type="entry name" value="PyrdxlP-dep_Trfase_small"/>
</dbReference>
<sequence length="386" mass="42068">MKKRLVYLDYAATTPVDPRVIAAMEPYWGKFVGNTMSLHSQGMRASAAVEKVREIIARSIGAETEEIVFTGNATESNNLALKGVAEANPLKKKILISSIEHDCVVESAKWLAGKGYEIKEIPVNRDGLIDFEWLGRELTEEVLLVSVIHGNNEVGTIQDIGRIGSLCRAKGVLFHTDASQSFGKVLIDVKEMEIDLLTASSHKIYGPKGVAILYIRNGVAINPILHGGGHEGGVRSSTVNVPAIVGMGKAVEVCQNIRISEGQNIRKLRDKLIKGILDKVEDCWLNGDAKNRLPNNVNISFARVEGEGLLLELDVRGIEVSTGSACSSRSLEPSHVLLAMGLTAPEAHGSIRFSLGRWTTEAEINYVLRVVPEVVAKLRKMSPFKK</sequence>
<comment type="cofactor">
    <cofactor evidence="1 10">
        <name>pyridoxal 5'-phosphate</name>
        <dbReference type="ChEBI" id="CHEBI:597326"/>
    </cofactor>
</comment>
<keyword evidence="4" id="KW-0808">Transferase</keyword>
<dbReference type="InterPro" id="IPR015421">
    <property type="entry name" value="PyrdxlP-dep_Trfase_major"/>
</dbReference>
<dbReference type="InterPro" id="IPR015424">
    <property type="entry name" value="PyrdxlP-dep_Trfase"/>
</dbReference>
<dbReference type="GO" id="GO:0051536">
    <property type="term" value="F:iron-sulfur cluster binding"/>
    <property type="evidence" value="ECO:0007669"/>
    <property type="project" value="UniProtKB-KW"/>
</dbReference>
<dbReference type="Gene3D" id="1.10.260.50">
    <property type="match status" value="1"/>
</dbReference>
<gene>
    <name evidence="12" type="ORF">COS78_03115</name>
</gene>
<dbReference type="EMBL" id="PEWA01000042">
    <property type="protein sequence ID" value="PIU73295.1"/>
    <property type="molecule type" value="Genomic_DNA"/>
</dbReference>
<dbReference type="NCBIfam" id="NF002806">
    <property type="entry name" value="PRK02948.1"/>
    <property type="match status" value="1"/>
</dbReference>
<evidence type="ECO:0000259" key="11">
    <source>
        <dbReference type="Pfam" id="PF00266"/>
    </source>
</evidence>
<dbReference type="PANTHER" id="PTHR11601:SF34">
    <property type="entry name" value="CYSTEINE DESULFURASE"/>
    <property type="match status" value="1"/>
</dbReference>
<evidence type="ECO:0000256" key="1">
    <source>
        <dbReference type="ARBA" id="ARBA00001933"/>
    </source>
</evidence>
<evidence type="ECO:0000256" key="8">
    <source>
        <dbReference type="ARBA" id="ARBA00023014"/>
    </source>
</evidence>
<dbReference type="Pfam" id="PF00266">
    <property type="entry name" value="Aminotran_5"/>
    <property type="match status" value="1"/>
</dbReference>
<dbReference type="EC" id="2.8.1.7" evidence="3"/>
<evidence type="ECO:0000313" key="13">
    <source>
        <dbReference type="Proteomes" id="UP000231407"/>
    </source>
</evidence>
<comment type="similarity">
    <text evidence="2">Belongs to the class-V pyridoxal-phosphate-dependent aminotransferase family. NifS/IscS subfamily.</text>
</comment>
<dbReference type="FunFam" id="3.40.640.10:FF:000084">
    <property type="entry name" value="IscS-like cysteine desulfurase"/>
    <property type="match status" value="1"/>
</dbReference>
<dbReference type="GO" id="GO:0031071">
    <property type="term" value="F:cysteine desulfurase activity"/>
    <property type="evidence" value="ECO:0007669"/>
    <property type="project" value="UniProtKB-EC"/>
</dbReference>
<accession>A0A2M7ARP6</accession>
<dbReference type="PIRSF" id="PIRSF005572">
    <property type="entry name" value="NifS"/>
    <property type="match status" value="1"/>
</dbReference>
<comment type="caution">
    <text evidence="12">The sequence shown here is derived from an EMBL/GenBank/DDBJ whole genome shotgun (WGS) entry which is preliminary data.</text>
</comment>
<evidence type="ECO:0000313" key="12">
    <source>
        <dbReference type="EMBL" id="PIU73295.1"/>
    </source>
</evidence>
<dbReference type="InterPro" id="IPR020578">
    <property type="entry name" value="Aminotrans_V_PyrdxlP_BS"/>
</dbReference>
<organism evidence="12 13">
    <name type="scientific">Candidatus Shapirobacteria bacterium CG06_land_8_20_14_3_00_40_12</name>
    <dbReference type="NCBI Taxonomy" id="1974881"/>
    <lineage>
        <taxon>Bacteria</taxon>
        <taxon>Candidatus Shapironibacteriota</taxon>
    </lineage>
</organism>
<evidence type="ECO:0000256" key="3">
    <source>
        <dbReference type="ARBA" id="ARBA00012239"/>
    </source>
</evidence>
<dbReference type="Gene3D" id="3.90.1150.10">
    <property type="entry name" value="Aspartate Aminotransferase, domain 1"/>
    <property type="match status" value="1"/>
</dbReference>
<feature type="domain" description="Aminotransferase class V" evidence="11">
    <location>
        <begin position="6"/>
        <end position="366"/>
    </location>
</feature>
<evidence type="ECO:0000256" key="7">
    <source>
        <dbReference type="ARBA" id="ARBA00023004"/>
    </source>
</evidence>
<dbReference type="AlphaFoldDB" id="A0A2M7ARP6"/>
<dbReference type="Gene3D" id="3.40.640.10">
    <property type="entry name" value="Type I PLP-dependent aspartate aminotransferase-like (Major domain)"/>
    <property type="match status" value="1"/>
</dbReference>
<dbReference type="InterPro" id="IPR016454">
    <property type="entry name" value="Cysteine_dSase"/>
</dbReference>
<keyword evidence="5" id="KW-0479">Metal-binding</keyword>
<keyword evidence="6" id="KW-0663">Pyridoxal phosphate</keyword>
<name>A0A2M7ARP6_9BACT</name>
<dbReference type="SUPFAM" id="SSF53383">
    <property type="entry name" value="PLP-dependent transferases"/>
    <property type="match status" value="1"/>
</dbReference>
<evidence type="ECO:0000256" key="4">
    <source>
        <dbReference type="ARBA" id="ARBA00022679"/>
    </source>
</evidence>